<dbReference type="STRING" id="53254.SAMN05660750_03848"/>
<dbReference type="SUPFAM" id="SSF53067">
    <property type="entry name" value="Actin-like ATPase domain"/>
    <property type="match status" value="2"/>
</dbReference>
<name>A0A0Q3SVG1_9HYPH</name>
<evidence type="ECO:0000256" key="6">
    <source>
        <dbReference type="SAM" id="Phobius"/>
    </source>
</evidence>
<organism evidence="9 10">
    <name type="scientific">Bosea thiooxidans</name>
    <dbReference type="NCBI Taxonomy" id="53254"/>
    <lineage>
        <taxon>Bacteria</taxon>
        <taxon>Pseudomonadati</taxon>
        <taxon>Pseudomonadota</taxon>
        <taxon>Alphaproteobacteria</taxon>
        <taxon>Hyphomicrobiales</taxon>
        <taxon>Boseaceae</taxon>
        <taxon>Bosea</taxon>
    </lineage>
</organism>
<dbReference type="PANTHER" id="PTHR30005">
    <property type="entry name" value="EXOPOLYPHOSPHATASE"/>
    <property type="match status" value="1"/>
</dbReference>
<gene>
    <name evidence="9" type="ORF">ARD30_18255</name>
</gene>
<keyword evidence="6" id="KW-0472">Membrane</keyword>
<protein>
    <recommendedName>
        <fullName evidence="2">exopolyphosphatase</fullName>
        <ecNumber evidence="2">3.6.1.11</ecNumber>
    </recommendedName>
</protein>
<evidence type="ECO:0000256" key="1">
    <source>
        <dbReference type="ARBA" id="ARBA00007125"/>
    </source>
</evidence>
<keyword evidence="6" id="KW-1133">Transmembrane helix</keyword>
<dbReference type="NCBIfam" id="TIGR03706">
    <property type="entry name" value="exo_poly_only"/>
    <property type="match status" value="1"/>
</dbReference>
<dbReference type="RefSeq" id="WP_055729359.1">
    <property type="nucleotide sequence ID" value="NZ_FUYX01000011.1"/>
</dbReference>
<evidence type="ECO:0000256" key="4">
    <source>
        <dbReference type="ARBA" id="ARBA00047607"/>
    </source>
</evidence>
<dbReference type="EMBL" id="LMAR01000050">
    <property type="protein sequence ID" value="KQK29370.1"/>
    <property type="molecule type" value="Genomic_DNA"/>
</dbReference>
<dbReference type="Gene3D" id="3.30.420.150">
    <property type="entry name" value="Exopolyphosphatase. Domain 2"/>
    <property type="match status" value="1"/>
</dbReference>
<dbReference type="GO" id="GO:0006793">
    <property type="term" value="P:phosphorus metabolic process"/>
    <property type="evidence" value="ECO:0007669"/>
    <property type="project" value="InterPro"/>
</dbReference>
<dbReference type="Pfam" id="PF21697">
    <property type="entry name" value="Ppx_C"/>
    <property type="match status" value="1"/>
</dbReference>
<dbReference type="InterPro" id="IPR022371">
    <property type="entry name" value="Exopolyphosphatase"/>
</dbReference>
<dbReference type="CDD" id="cd24052">
    <property type="entry name" value="ASKHA_NBD_HpPPX-GppA-like"/>
    <property type="match status" value="1"/>
</dbReference>
<comment type="similarity">
    <text evidence="1">Belongs to the GppA/Ppx family.</text>
</comment>
<evidence type="ECO:0000313" key="9">
    <source>
        <dbReference type="EMBL" id="KQK29370.1"/>
    </source>
</evidence>
<dbReference type="Gene3D" id="1.10.3210.10">
    <property type="entry name" value="Hypothetical protein af1432"/>
    <property type="match status" value="1"/>
</dbReference>
<evidence type="ECO:0000259" key="7">
    <source>
        <dbReference type="Pfam" id="PF02541"/>
    </source>
</evidence>
<evidence type="ECO:0000259" key="8">
    <source>
        <dbReference type="Pfam" id="PF21697"/>
    </source>
</evidence>
<dbReference type="Pfam" id="PF02541">
    <property type="entry name" value="Ppx-GppA"/>
    <property type="match status" value="1"/>
</dbReference>
<keyword evidence="10" id="KW-1185">Reference proteome</keyword>
<dbReference type="Proteomes" id="UP000051562">
    <property type="component" value="Unassembled WGS sequence"/>
</dbReference>
<dbReference type="InterPro" id="IPR050273">
    <property type="entry name" value="GppA/Ppx_hydrolase"/>
</dbReference>
<accession>A0A0Q3SVG1</accession>
<keyword evidence="6" id="KW-0812">Transmembrane</keyword>
<comment type="catalytic activity">
    <reaction evidence="4">
        <text>[phosphate](n) + H2O = [phosphate](n-1) + phosphate + H(+)</text>
        <dbReference type="Rhea" id="RHEA:21528"/>
        <dbReference type="Rhea" id="RHEA-COMP:9859"/>
        <dbReference type="Rhea" id="RHEA-COMP:14279"/>
        <dbReference type="ChEBI" id="CHEBI:15377"/>
        <dbReference type="ChEBI" id="CHEBI:15378"/>
        <dbReference type="ChEBI" id="CHEBI:16838"/>
        <dbReference type="ChEBI" id="CHEBI:43474"/>
        <dbReference type="EC" id="3.6.1.11"/>
    </reaction>
</comment>
<dbReference type="GO" id="GO:0004309">
    <property type="term" value="F:exopolyphosphatase activity"/>
    <property type="evidence" value="ECO:0007669"/>
    <property type="project" value="UniProtKB-EC"/>
</dbReference>
<sequence>MENRSPTQAPAPSRGGAAARPELRHAPGRLALSDTIAIVDIGSNSVRLVVYEMLARAPSQVFNEKEMAGLGRQVASTGRLAEDAIEKAIHALVRFRILCEAMHVGELRVIATAAARYAENGPDFIARAERAIGQPIELISGGREAVLSGLGVISGFDAADGVVGDLGGGSLELISVGDGAVGQGASVPLGGLALLDRSKGSLKVAEKIVKEELDKLPQLGAMKGRDFYAVGGTWRALATLHQRRVNYPLSVMHGYAIPPKDVVDFVKLVERADASVLDAIDSVSSARRPLLAYGALVLDELIKRGKPRNIVVSAQGVREGLLHEQLSPEEQTADPLLQAARDYNLLRARDPRHATELIAWTRGILETAGLAQDEPSDRLIETVCLLSDIGWRAHPDYRGEQSMNVIAHAYFTGIDHVGRAFLALTTFYRYAGLKAGSPAEAGLKTLLPPPLLARALLIAGIFRVAYLLSAGMAGILPRIAATCVDNRLQLRFPEDLAALASDRVEGRLKQLAKLLSRGVEIGRL</sequence>
<feature type="transmembrane region" description="Helical" evidence="6">
    <location>
        <begin position="451"/>
        <end position="468"/>
    </location>
</feature>
<feature type="domain" description="Exopolyphosphatase C-terminal" evidence="8">
    <location>
        <begin position="336"/>
        <end position="518"/>
    </location>
</feature>
<evidence type="ECO:0000256" key="3">
    <source>
        <dbReference type="ARBA" id="ARBA00022801"/>
    </source>
</evidence>
<feature type="compositionally biased region" description="Low complexity" evidence="5">
    <location>
        <begin position="10"/>
        <end position="20"/>
    </location>
</feature>
<dbReference type="EC" id="3.6.1.11" evidence="2"/>
<dbReference type="AlphaFoldDB" id="A0A0Q3SVG1"/>
<proteinExistence type="inferred from homology"/>
<dbReference type="SUPFAM" id="SSF109604">
    <property type="entry name" value="HD-domain/PDEase-like"/>
    <property type="match status" value="1"/>
</dbReference>
<dbReference type="InterPro" id="IPR003695">
    <property type="entry name" value="Ppx_GppA_N"/>
</dbReference>
<feature type="domain" description="Ppx/GppA phosphatase N-terminal" evidence="7">
    <location>
        <begin position="49"/>
        <end position="326"/>
    </location>
</feature>
<evidence type="ECO:0000313" key="10">
    <source>
        <dbReference type="Proteomes" id="UP000051562"/>
    </source>
</evidence>
<comment type="caution">
    <text evidence="9">The sequence shown here is derived from an EMBL/GenBank/DDBJ whole genome shotgun (WGS) entry which is preliminary data.</text>
</comment>
<dbReference type="InterPro" id="IPR048951">
    <property type="entry name" value="Ppx_C"/>
</dbReference>
<evidence type="ECO:0000256" key="5">
    <source>
        <dbReference type="SAM" id="MobiDB-lite"/>
    </source>
</evidence>
<dbReference type="PANTHER" id="PTHR30005:SF0">
    <property type="entry name" value="RETROGRADE REGULATION PROTEIN 2"/>
    <property type="match status" value="1"/>
</dbReference>
<dbReference type="InterPro" id="IPR043129">
    <property type="entry name" value="ATPase_NBD"/>
</dbReference>
<dbReference type="Gene3D" id="3.30.420.40">
    <property type="match status" value="1"/>
</dbReference>
<evidence type="ECO:0000256" key="2">
    <source>
        <dbReference type="ARBA" id="ARBA00012451"/>
    </source>
</evidence>
<reference evidence="9 10" key="1">
    <citation type="submission" date="2015-10" db="EMBL/GenBank/DDBJ databases">
        <title>Draft genome of Bosea thiooxidans.</title>
        <authorList>
            <person name="Wang X."/>
        </authorList>
    </citation>
    <scope>NUCLEOTIDE SEQUENCE [LARGE SCALE GENOMIC DNA]</scope>
    <source>
        <strain evidence="9 10">CGMCC 9174</strain>
    </source>
</reference>
<feature type="region of interest" description="Disordered" evidence="5">
    <location>
        <begin position="1"/>
        <end position="20"/>
    </location>
</feature>
<keyword evidence="3" id="KW-0378">Hydrolase</keyword>